<feature type="compositionally biased region" description="Polar residues" evidence="1">
    <location>
        <begin position="194"/>
        <end position="210"/>
    </location>
</feature>
<feature type="compositionally biased region" description="Low complexity" evidence="1">
    <location>
        <begin position="105"/>
        <end position="133"/>
    </location>
</feature>
<reference evidence="4" key="2">
    <citation type="submission" date="2023-05" db="EMBL/GenBank/DDBJ databases">
        <authorList>
            <consortium name="Lawrence Berkeley National Laboratory"/>
            <person name="Steindorff A."/>
            <person name="Hensen N."/>
            <person name="Bonometti L."/>
            <person name="Westerberg I."/>
            <person name="Brannstrom I.O."/>
            <person name="Guillou S."/>
            <person name="Cros-Aarteil S."/>
            <person name="Calhoun S."/>
            <person name="Haridas S."/>
            <person name="Kuo A."/>
            <person name="Mondo S."/>
            <person name="Pangilinan J."/>
            <person name="Riley R."/>
            <person name="Labutti K."/>
            <person name="Andreopoulos B."/>
            <person name="Lipzen A."/>
            <person name="Chen C."/>
            <person name="Yanf M."/>
            <person name="Daum C."/>
            <person name="Ng V."/>
            <person name="Clum A."/>
            <person name="Ohm R."/>
            <person name="Martin F."/>
            <person name="Silar P."/>
            <person name="Natvig D."/>
            <person name="Lalanne C."/>
            <person name="Gautier V."/>
            <person name="Ament-Velasquez S.L."/>
            <person name="Kruys A."/>
            <person name="Hutchinson M.I."/>
            <person name="Powell A.J."/>
            <person name="Barry K."/>
            <person name="Miller A.N."/>
            <person name="Grigoriev I.V."/>
            <person name="Debuchy R."/>
            <person name="Gladieux P."/>
            <person name="Thoren M.H."/>
            <person name="Johannesson H."/>
        </authorList>
    </citation>
    <scope>NUCLEOTIDE SEQUENCE</scope>
    <source>
        <strain evidence="4">CBS 892.96</strain>
    </source>
</reference>
<organism evidence="4 5">
    <name type="scientific">Triangularia setosa</name>
    <dbReference type="NCBI Taxonomy" id="2587417"/>
    <lineage>
        <taxon>Eukaryota</taxon>
        <taxon>Fungi</taxon>
        <taxon>Dikarya</taxon>
        <taxon>Ascomycota</taxon>
        <taxon>Pezizomycotina</taxon>
        <taxon>Sordariomycetes</taxon>
        <taxon>Sordariomycetidae</taxon>
        <taxon>Sordariales</taxon>
        <taxon>Podosporaceae</taxon>
        <taxon>Triangularia</taxon>
    </lineage>
</organism>
<evidence type="ECO:0008006" key="6">
    <source>
        <dbReference type="Google" id="ProtNLM"/>
    </source>
</evidence>
<comment type="caution">
    <text evidence="4">The sequence shown here is derived from an EMBL/GenBank/DDBJ whole genome shotgun (WGS) entry which is preliminary data.</text>
</comment>
<evidence type="ECO:0000259" key="3">
    <source>
        <dbReference type="Pfam" id="PF24564"/>
    </source>
</evidence>
<sequence>MVLLTTWYLINMTRINLTPQGSRHHLLSDASNSEAETLPLIPSPSGAPGVIFGQQKYQQSPSIDFSNLQLSDSISHSATGEETPPAPNSASPAPQLFQFNGADEPLPSIEPSNNLLSPSSSAPAISSPVSFSFEPTSRATHAKPHSSQPTFRLTSVEFGDRNTPVSPSGLSEKLGHVRLHSAEPGAGVPRYVSPQAQRPRSHSSLPTRRQASPLAPRHVVEDEQPPDADFYKPAFQQALQDAKALMSGLVKVLGSGEPHLEEGAAMQKFYQKAKELAGFQPRSRRIVAFVGDSGVGKSSVLNSLLDCDNFARSSDGGTACTCVATEYHYHNSNQLRLEAEIFNEQELQTRLEELVEAYQDYETLQADPGDEEDEEKANARERRRTAEQTFNAMFTGRFDSLDFILQDPKGTIVERMMTWASHSLQRLREIGIDQTFDTADECSERLTSFTSEQLGSEEDDFPLWPYIRKVCVYLKAHVLSQGLILVDLPGLRDLSATRRNATERCLLQCDDIMVVCHRDRATIDAGVESIFQLAKKAKLSSVGIICTKSDHNNAQEAERDWKGEKAHEIGNRITAVKNAKRVLETVKTRMAELHEVGDADLVEEERTELLRLVGESMFLSGSVARHKFELSRYISTIRNQEVISKLKETYKQHAPEGDIDVFCVSNNYYKQGRSARAPAQAAKVDALSWLNLSGILSLRKHCLGLIADSQYRLARRYMVNEIPQLASSLKLWVQAGSGTLDQEQKRAIHRIVDNIDQRLQTNDGYLSRIARELDDEFNLLPLRDGQRLQRWSKGAYFASQVWRTWHFQTYAAFCRNYGRHATKATGWVHLDWNEEAMSDMIKDLEEPWERFVDKIDGVCKIKYEEVQSGFEEALALLNELSGEKRELLSGSIEAIEDVLERCQDQLMVALGDLKLDFDKELGMLHTDALSSIGTSIFCKAMEETYHKAMRESGSGSDARRKSIVEGRLKDETIFRNLNTEFKSRFKQLTAKLQSDMRETFLIHVKEVKDRLNLVRDDNVDIESERDVEFREQVSRKLEDAAVEIRRIQGMV</sequence>
<evidence type="ECO:0000259" key="2">
    <source>
        <dbReference type="Pfam" id="PF00350"/>
    </source>
</evidence>
<dbReference type="Pfam" id="PF00350">
    <property type="entry name" value="Dynamin_N"/>
    <property type="match status" value="1"/>
</dbReference>
<reference evidence="4" key="1">
    <citation type="journal article" date="2023" name="Mol. Phylogenet. Evol.">
        <title>Genome-scale phylogeny and comparative genomics of the fungal order Sordariales.</title>
        <authorList>
            <person name="Hensen N."/>
            <person name="Bonometti L."/>
            <person name="Westerberg I."/>
            <person name="Brannstrom I.O."/>
            <person name="Guillou S."/>
            <person name="Cros-Aarteil S."/>
            <person name="Calhoun S."/>
            <person name="Haridas S."/>
            <person name="Kuo A."/>
            <person name="Mondo S."/>
            <person name="Pangilinan J."/>
            <person name="Riley R."/>
            <person name="LaButti K."/>
            <person name="Andreopoulos B."/>
            <person name="Lipzen A."/>
            <person name="Chen C."/>
            <person name="Yan M."/>
            <person name="Daum C."/>
            <person name="Ng V."/>
            <person name="Clum A."/>
            <person name="Steindorff A."/>
            <person name="Ohm R.A."/>
            <person name="Martin F."/>
            <person name="Silar P."/>
            <person name="Natvig D.O."/>
            <person name="Lalanne C."/>
            <person name="Gautier V."/>
            <person name="Ament-Velasquez S.L."/>
            <person name="Kruys A."/>
            <person name="Hutchinson M.I."/>
            <person name="Powell A.J."/>
            <person name="Barry K."/>
            <person name="Miller A.N."/>
            <person name="Grigoriev I.V."/>
            <person name="Debuchy R."/>
            <person name="Gladieux P."/>
            <person name="Hiltunen Thoren M."/>
            <person name="Johannesson H."/>
        </authorList>
    </citation>
    <scope>NUCLEOTIDE SEQUENCE</scope>
    <source>
        <strain evidence="4">CBS 892.96</strain>
    </source>
</reference>
<evidence type="ECO:0000256" key="1">
    <source>
        <dbReference type="SAM" id="MobiDB-lite"/>
    </source>
</evidence>
<dbReference type="InterPro" id="IPR056024">
    <property type="entry name" value="DUF7605"/>
</dbReference>
<dbReference type="PANTHER" id="PTHR36681">
    <property type="entry name" value="NUCLEAR GTPASE, GERMINAL CENTER-ASSOCIATED, TANDEM DUPLICATE 3"/>
    <property type="match status" value="1"/>
</dbReference>
<feature type="domain" description="DUF7605" evidence="3">
    <location>
        <begin position="786"/>
        <end position="974"/>
    </location>
</feature>
<accession>A0AAN7A0I0</accession>
<feature type="compositionally biased region" description="Polar residues" evidence="1">
    <location>
        <begin position="134"/>
        <end position="153"/>
    </location>
</feature>
<dbReference type="AlphaFoldDB" id="A0AAN7A0I0"/>
<keyword evidence="5" id="KW-1185">Reference proteome</keyword>
<protein>
    <recommendedName>
        <fullName evidence="6">Nuclear GTPase SLIP-GC</fullName>
    </recommendedName>
</protein>
<evidence type="ECO:0000313" key="4">
    <source>
        <dbReference type="EMBL" id="KAK4170796.1"/>
    </source>
</evidence>
<dbReference type="Pfam" id="PF24564">
    <property type="entry name" value="DUF7605"/>
    <property type="match status" value="1"/>
</dbReference>
<dbReference type="InterPro" id="IPR027417">
    <property type="entry name" value="P-loop_NTPase"/>
</dbReference>
<dbReference type="Gene3D" id="3.40.50.300">
    <property type="entry name" value="P-loop containing nucleotide triphosphate hydrolases"/>
    <property type="match status" value="1"/>
</dbReference>
<name>A0AAN7A0I0_9PEZI</name>
<proteinExistence type="predicted"/>
<feature type="region of interest" description="Disordered" evidence="1">
    <location>
        <begin position="362"/>
        <end position="384"/>
    </location>
</feature>
<dbReference type="SUPFAM" id="SSF52540">
    <property type="entry name" value="P-loop containing nucleoside triphosphate hydrolases"/>
    <property type="match status" value="1"/>
</dbReference>
<dbReference type="EMBL" id="MU866762">
    <property type="protein sequence ID" value="KAK4170796.1"/>
    <property type="molecule type" value="Genomic_DNA"/>
</dbReference>
<feature type="domain" description="Dynamin N-terminal" evidence="2">
    <location>
        <begin position="287"/>
        <end position="545"/>
    </location>
</feature>
<dbReference type="Proteomes" id="UP001302321">
    <property type="component" value="Unassembled WGS sequence"/>
</dbReference>
<dbReference type="InterPro" id="IPR045063">
    <property type="entry name" value="Dynamin_N"/>
</dbReference>
<gene>
    <name evidence="4" type="ORF">QBC36DRAFT_341274</name>
</gene>
<feature type="region of interest" description="Disordered" evidence="1">
    <location>
        <begin position="75"/>
        <end position="219"/>
    </location>
</feature>
<dbReference type="PANTHER" id="PTHR36681:SF3">
    <property type="entry name" value="NUCLEAR GTPASE, GERMINAL CENTER-ASSOCIATED, TANDEM DUPLICATE 3"/>
    <property type="match status" value="1"/>
</dbReference>
<evidence type="ECO:0000313" key="5">
    <source>
        <dbReference type="Proteomes" id="UP001302321"/>
    </source>
</evidence>